<proteinExistence type="predicted"/>
<gene>
    <name evidence="1" type="ORF">RBWH47_02316</name>
</gene>
<name>F2AZ59_RHOBT</name>
<comment type="caution">
    <text evidence="1">The sequence shown here is derived from an EMBL/GenBank/DDBJ whole genome shotgun (WGS) entry which is preliminary data.</text>
</comment>
<reference evidence="1 2" key="1">
    <citation type="journal article" date="2013" name="Mar. Genomics">
        <title>Expression of sulfatases in Rhodopirellula baltica and the diversity of sulfatases in the genus Rhodopirellula.</title>
        <authorList>
            <person name="Wegner C.E."/>
            <person name="Richter-Heitmann T."/>
            <person name="Klindworth A."/>
            <person name="Klockow C."/>
            <person name="Richter M."/>
            <person name="Achstetter T."/>
            <person name="Glockner F.O."/>
            <person name="Harder J."/>
        </authorList>
    </citation>
    <scope>NUCLEOTIDE SEQUENCE [LARGE SCALE GENOMIC DNA]</scope>
    <source>
        <strain evidence="1 2">WH47</strain>
    </source>
</reference>
<sequence>MNAFLLKQFFNMNKQPGSTKPTPMLVGPALPTAVCNVDSTVTRTAVIA</sequence>
<dbReference type="PATRIC" id="fig|991778.3.peg.5309"/>
<dbReference type="Proteomes" id="UP000006222">
    <property type="component" value="Unassembled WGS sequence"/>
</dbReference>
<evidence type="ECO:0000313" key="2">
    <source>
        <dbReference type="Proteomes" id="UP000006222"/>
    </source>
</evidence>
<organism evidence="1 2">
    <name type="scientific">Rhodopirellula baltica WH47</name>
    <dbReference type="NCBI Taxonomy" id="991778"/>
    <lineage>
        <taxon>Bacteria</taxon>
        <taxon>Pseudomonadati</taxon>
        <taxon>Planctomycetota</taxon>
        <taxon>Planctomycetia</taxon>
        <taxon>Pirellulales</taxon>
        <taxon>Pirellulaceae</taxon>
        <taxon>Rhodopirellula</taxon>
    </lineage>
</organism>
<protein>
    <submittedName>
        <fullName evidence="1">Uncharacterized protein</fullName>
    </submittedName>
</protein>
<accession>F2AZ59</accession>
<dbReference type="AlphaFoldDB" id="F2AZ59"/>
<dbReference type="EMBL" id="AFAR01000254">
    <property type="protein sequence ID" value="EGF25087.1"/>
    <property type="molecule type" value="Genomic_DNA"/>
</dbReference>
<evidence type="ECO:0000313" key="1">
    <source>
        <dbReference type="EMBL" id="EGF25087.1"/>
    </source>
</evidence>